<keyword evidence="4" id="KW-1185">Reference proteome</keyword>
<name>A0ABW0H5F6_9HYPH</name>
<dbReference type="Pfam" id="PF04072">
    <property type="entry name" value="LCM"/>
    <property type="match status" value="1"/>
</dbReference>
<reference evidence="4" key="1">
    <citation type="journal article" date="2019" name="Int. J. Syst. Evol. Microbiol.">
        <title>The Global Catalogue of Microorganisms (GCM) 10K type strain sequencing project: providing services to taxonomists for standard genome sequencing and annotation.</title>
        <authorList>
            <consortium name="The Broad Institute Genomics Platform"/>
            <consortium name="The Broad Institute Genome Sequencing Center for Infectious Disease"/>
            <person name="Wu L."/>
            <person name="Ma J."/>
        </authorList>
    </citation>
    <scope>NUCLEOTIDE SEQUENCE [LARGE SCALE GENOMIC DNA]</scope>
    <source>
        <strain evidence="4">CGMCC 1.16326</strain>
    </source>
</reference>
<evidence type="ECO:0000313" key="4">
    <source>
        <dbReference type="Proteomes" id="UP001596104"/>
    </source>
</evidence>
<dbReference type="PIRSF" id="PIRSF028177">
    <property type="entry name" value="Polyketide_synth_Omtfrase_TcmP"/>
    <property type="match status" value="1"/>
</dbReference>
<keyword evidence="1 3" id="KW-0489">Methyltransferase</keyword>
<dbReference type="RefSeq" id="WP_377006374.1">
    <property type="nucleotide sequence ID" value="NZ_JBHSLV010000007.1"/>
</dbReference>
<protein>
    <submittedName>
        <fullName evidence="3">Class I SAM-dependent methyltransferase</fullName>
    </submittedName>
</protein>
<dbReference type="Gene3D" id="3.40.50.150">
    <property type="entry name" value="Vaccinia Virus protein VP39"/>
    <property type="match status" value="1"/>
</dbReference>
<comment type="caution">
    <text evidence="3">The sequence shown here is derived from an EMBL/GenBank/DDBJ whole genome shotgun (WGS) entry which is preliminary data.</text>
</comment>
<proteinExistence type="predicted"/>
<gene>
    <name evidence="3" type="ORF">ACFPPC_02755</name>
</gene>
<organism evidence="3 4">
    <name type="scientific">Bosea vestrisii</name>
    <dbReference type="NCBI Taxonomy" id="151416"/>
    <lineage>
        <taxon>Bacteria</taxon>
        <taxon>Pseudomonadati</taxon>
        <taxon>Pseudomonadota</taxon>
        <taxon>Alphaproteobacteria</taxon>
        <taxon>Hyphomicrobiales</taxon>
        <taxon>Boseaceae</taxon>
        <taxon>Bosea</taxon>
    </lineage>
</organism>
<dbReference type="InterPro" id="IPR007213">
    <property type="entry name" value="Ppm1/Ppm2/Tcmp"/>
</dbReference>
<dbReference type="PANTHER" id="PTHR43619:SF2">
    <property type="entry name" value="S-ADENOSYL-L-METHIONINE-DEPENDENT METHYLTRANSFERASES SUPERFAMILY PROTEIN"/>
    <property type="match status" value="1"/>
</dbReference>
<evidence type="ECO:0000256" key="1">
    <source>
        <dbReference type="ARBA" id="ARBA00022603"/>
    </source>
</evidence>
<dbReference type="GO" id="GO:0008168">
    <property type="term" value="F:methyltransferase activity"/>
    <property type="evidence" value="ECO:0007669"/>
    <property type="project" value="UniProtKB-KW"/>
</dbReference>
<dbReference type="PANTHER" id="PTHR43619">
    <property type="entry name" value="S-ADENOSYL-L-METHIONINE-DEPENDENT METHYLTRANSFERASE YKTD-RELATED"/>
    <property type="match status" value="1"/>
</dbReference>
<dbReference type="Proteomes" id="UP001596104">
    <property type="component" value="Unassembled WGS sequence"/>
</dbReference>
<keyword evidence="2" id="KW-0808">Transferase</keyword>
<dbReference type="InterPro" id="IPR029063">
    <property type="entry name" value="SAM-dependent_MTases_sf"/>
</dbReference>
<dbReference type="GO" id="GO:0032259">
    <property type="term" value="P:methylation"/>
    <property type="evidence" value="ECO:0007669"/>
    <property type="project" value="UniProtKB-KW"/>
</dbReference>
<dbReference type="InterPro" id="IPR016874">
    <property type="entry name" value="TcmP-like"/>
</dbReference>
<sequence>MQTETVALTREKETLLITLWAKAGESLLPDSLLKDRFAAQAATRLDYDFARLKVDRDLMVGLAMRAHTLDGWTRAFLAEHSDAIVLHLGCGLDSRVFRIDPPAGVAWYDIDYPDVIALRQKLYPARDGYHLLGSSVTEPGWIAAVPRDRPAMIVAEGLLPYLPEEEVPLLLERLVQHCPSGEIVFDAYSPLGLKLIAMQPSIKATGAVLHWSLADPAELELQVPGLELVTELTAYDPDGYDRRQIARMSWPARLAMQFFSLIPPLSRIGVLLRYRF</sequence>
<accession>A0ABW0H5F6</accession>
<evidence type="ECO:0000256" key="2">
    <source>
        <dbReference type="ARBA" id="ARBA00022679"/>
    </source>
</evidence>
<evidence type="ECO:0000313" key="3">
    <source>
        <dbReference type="EMBL" id="MFC5391558.1"/>
    </source>
</evidence>
<dbReference type="EMBL" id="JBHSLV010000007">
    <property type="protein sequence ID" value="MFC5391558.1"/>
    <property type="molecule type" value="Genomic_DNA"/>
</dbReference>
<dbReference type="SUPFAM" id="SSF53335">
    <property type="entry name" value="S-adenosyl-L-methionine-dependent methyltransferases"/>
    <property type="match status" value="1"/>
</dbReference>